<dbReference type="GeneID" id="77134670"/>
<feature type="transmembrane region" description="Helical" evidence="5">
    <location>
        <begin position="31"/>
        <end position="52"/>
    </location>
</feature>
<dbReference type="InterPro" id="IPR052719">
    <property type="entry name" value="CvpA-like"/>
</dbReference>
<dbReference type="RefSeq" id="WP_005881377.1">
    <property type="nucleotide sequence ID" value="NZ_CP019430.1"/>
</dbReference>
<proteinExistence type="predicted"/>
<dbReference type="Proteomes" id="UP000005089">
    <property type="component" value="Unassembled WGS sequence"/>
</dbReference>
<keyword evidence="7" id="KW-1185">Reference proteome</keyword>
<organism evidence="6 7">
    <name type="scientific">Oxalobacter formigenes OXCC13</name>
    <dbReference type="NCBI Taxonomy" id="556269"/>
    <lineage>
        <taxon>Bacteria</taxon>
        <taxon>Pseudomonadati</taxon>
        <taxon>Pseudomonadota</taxon>
        <taxon>Betaproteobacteria</taxon>
        <taxon>Burkholderiales</taxon>
        <taxon>Oxalobacteraceae</taxon>
        <taxon>Oxalobacter</taxon>
    </lineage>
</organism>
<name>C3XAT6_OXAFO</name>
<keyword evidence="3 5" id="KW-1133">Transmembrane helix</keyword>
<keyword evidence="2 5" id="KW-0812">Transmembrane</keyword>
<dbReference type="AlphaFoldDB" id="C3XAT6"/>
<dbReference type="HOGENOM" id="CLU_092720_2_2_4"/>
<feature type="transmembrane region" description="Helical" evidence="5">
    <location>
        <begin position="100"/>
        <end position="123"/>
    </location>
</feature>
<dbReference type="PANTHER" id="PTHR36926:SF1">
    <property type="entry name" value="COLICIN V PRODUCTION PROTEIN"/>
    <property type="match status" value="1"/>
</dbReference>
<evidence type="ECO:0000256" key="2">
    <source>
        <dbReference type="ARBA" id="ARBA00022692"/>
    </source>
</evidence>
<keyword evidence="4 5" id="KW-0472">Membrane</keyword>
<evidence type="ECO:0000256" key="5">
    <source>
        <dbReference type="SAM" id="Phobius"/>
    </source>
</evidence>
<dbReference type="eggNOG" id="COG1286">
    <property type="taxonomic scope" value="Bacteria"/>
</dbReference>
<dbReference type="OrthoDB" id="9810601at2"/>
<feature type="transmembrane region" description="Helical" evidence="5">
    <location>
        <begin position="7"/>
        <end position="25"/>
    </location>
</feature>
<evidence type="ECO:0000313" key="6">
    <source>
        <dbReference type="EMBL" id="EEO30312.1"/>
    </source>
</evidence>
<dbReference type="InterPro" id="IPR003825">
    <property type="entry name" value="Colicin-V_CvpA"/>
</dbReference>
<dbReference type="PANTHER" id="PTHR36926">
    <property type="entry name" value="COLICIN V PRODUCTION PROTEIN"/>
    <property type="match status" value="1"/>
</dbReference>
<sequence length="162" mass="17981">MTAFDYVLLFLLVGFMLISMTKGLVREVISLVSWVVAFYVATHYGDILIPWLPSAVSGDVMRMIVAFIVLFIGTRIVMAILARLVNVVLHATGLTLLDRFLGALFGLAKGALVALALVLVCGMTKIPEQPFWKNAMFSPMAVQAAKMTMPYLPDYFVEYIHF</sequence>
<comment type="subcellular location">
    <subcellularLocation>
        <location evidence="1">Membrane</location>
        <topology evidence="1">Multi-pass membrane protein</topology>
    </subcellularLocation>
</comment>
<dbReference type="STRING" id="847.BRW83_0772"/>
<dbReference type="GO" id="GO:0016020">
    <property type="term" value="C:membrane"/>
    <property type="evidence" value="ECO:0007669"/>
    <property type="project" value="UniProtKB-SubCell"/>
</dbReference>
<accession>C3XAT6</accession>
<evidence type="ECO:0000256" key="1">
    <source>
        <dbReference type="ARBA" id="ARBA00004141"/>
    </source>
</evidence>
<feature type="transmembrane region" description="Helical" evidence="5">
    <location>
        <begin position="64"/>
        <end position="85"/>
    </location>
</feature>
<evidence type="ECO:0000313" key="7">
    <source>
        <dbReference type="Proteomes" id="UP000005089"/>
    </source>
</evidence>
<dbReference type="EMBL" id="GG658170">
    <property type="protein sequence ID" value="EEO30312.1"/>
    <property type="molecule type" value="Genomic_DNA"/>
</dbReference>
<reference evidence="6 7" key="1">
    <citation type="submission" date="2009-02" db="EMBL/GenBank/DDBJ databases">
        <title>The Genome Sequence of Oxalobacter formigenes OXCC13.</title>
        <authorList>
            <consortium name="The Broad Institute Genome Sequencing Platform"/>
            <person name="Ward D."/>
            <person name="Young S.K."/>
            <person name="Kodira C.D."/>
            <person name="Zeng Q."/>
            <person name="Koehrsen M."/>
            <person name="Alvarado L."/>
            <person name="Berlin A."/>
            <person name="Borenstein D."/>
            <person name="Chen Z."/>
            <person name="Engels R."/>
            <person name="Freedman E."/>
            <person name="Gellesch M."/>
            <person name="Goldberg J."/>
            <person name="Griggs A."/>
            <person name="Gujja S."/>
            <person name="Heiman D."/>
            <person name="Hepburn T."/>
            <person name="Howarth C."/>
            <person name="Jen D."/>
            <person name="Larson L."/>
            <person name="Lewis B."/>
            <person name="Mehta T."/>
            <person name="Park D."/>
            <person name="Pearson M."/>
            <person name="Roberts A."/>
            <person name="Saif S."/>
            <person name="Shea T."/>
            <person name="Shenoy N."/>
            <person name="Sisk P."/>
            <person name="Stolte C."/>
            <person name="Sykes S."/>
            <person name="Walk T."/>
            <person name="White J."/>
            <person name="Yandava C."/>
            <person name="Allison M.J."/>
            <person name="Lander E."/>
            <person name="Nusbaum C."/>
            <person name="Galagan J."/>
            <person name="Birren B."/>
        </authorList>
    </citation>
    <scope>NUCLEOTIDE SEQUENCE [LARGE SCALE GENOMIC DNA]</scope>
    <source>
        <strain evidence="6 7">OXCC13</strain>
    </source>
</reference>
<gene>
    <name evidence="6" type="primary">cvpA</name>
    <name evidence="6" type="ORF">OFBG_01340</name>
</gene>
<dbReference type="GO" id="GO:0009403">
    <property type="term" value="P:toxin biosynthetic process"/>
    <property type="evidence" value="ECO:0007669"/>
    <property type="project" value="InterPro"/>
</dbReference>
<evidence type="ECO:0000256" key="3">
    <source>
        <dbReference type="ARBA" id="ARBA00022989"/>
    </source>
</evidence>
<dbReference type="Pfam" id="PF02674">
    <property type="entry name" value="Colicin_V"/>
    <property type="match status" value="1"/>
</dbReference>
<protein>
    <submittedName>
        <fullName evidence="6">CvpA family protein</fullName>
    </submittedName>
</protein>
<evidence type="ECO:0000256" key="4">
    <source>
        <dbReference type="ARBA" id="ARBA00023136"/>
    </source>
</evidence>